<evidence type="ECO:0000256" key="1">
    <source>
        <dbReference type="ARBA" id="ARBA00001915"/>
    </source>
</evidence>
<dbReference type="GO" id="GO:0008730">
    <property type="term" value="F:L(+)-tartrate dehydratase activity"/>
    <property type="evidence" value="ECO:0007669"/>
    <property type="project" value="UniProtKB-EC"/>
</dbReference>
<keyword evidence="8 13" id="KW-0456">Lyase</keyword>
<proteinExistence type="inferred from homology"/>
<gene>
    <name evidence="13" type="ORF">TCARB_0964</name>
</gene>
<sequence>MSTALNTESRLTTLLSNFINLVAVKLPDDTYKRLIELRKREISPQAIFIYDAMFKNIELALQRKAPLCQDTGVLEFYISFGENFPYKSALLKSIKEATIRSTQLGFLRPNVVDSATDKNTGNNVGSRLPWIETEIIPDANYTDVKLYLAGGGTSRPGRATTLDPSVRWEGLIKFVVDTISEYGPPACPPLLVGVGIGATIDIAASLSKRALLRPIGTRNEEPKIAKLEEILENELNELGIGPQGLGGRTSVMGVHIEYAGRHPATFAVAVSTGCWALRKGHMRIYQDLSYELFSHRGDKLE</sequence>
<dbReference type="EMBL" id="CP007493">
    <property type="protein sequence ID" value="AJB42014.1"/>
    <property type="molecule type" value="Genomic_DNA"/>
</dbReference>
<evidence type="ECO:0000256" key="10">
    <source>
        <dbReference type="ARBA" id="ARBA00040103"/>
    </source>
</evidence>
<comment type="subunit">
    <text evidence="3">Tetramer of two alpha and two beta subunits.</text>
</comment>
<dbReference type="STRING" id="697581.TCARB_0964"/>
<comment type="similarity">
    <text evidence="2">Belongs to the class-I fumarase family.</text>
</comment>
<dbReference type="GO" id="GO:0051539">
    <property type="term" value="F:4 iron, 4 sulfur cluster binding"/>
    <property type="evidence" value="ECO:0007669"/>
    <property type="project" value="UniProtKB-KW"/>
</dbReference>
<evidence type="ECO:0000313" key="14">
    <source>
        <dbReference type="Proteomes" id="UP000266720"/>
    </source>
</evidence>
<dbReference type="InterPro" id="IPR051208">
    <property type="entry name" value="Class-I_Fumarase/Tartrate_DH"/>
</dbReference>
<comment type="catalytic activity">
    <reaction evidence="11">
        <text>(2R,3R)-tartrate = oxaloacetate + H2O</text>
        <dbReference type="Rhea" id="RHEA:15413"/>
        <dbReference type="ChEBI" id="CHEBI:15377"/>
        <dbReference type="ChEBI" id="CHEBI:16452"/>
        <dbReference type="ChEBI" id="CHEBI:30924"/>
        <dbReference type="EC" id="4.2.1.32"/>
    </reaction>
</comment>
<dbReference type="NCBIfam" id="TIGR00722">
    <property type="entry name" value="ttdA_fumA_fumB"/>
    <property type="match status" value="1"/>
</dbReference>
<evidence type="ECO:0000256" key="5">
    <source>
        <dbReference type="ARBA" id="ARBA00022723"/>
    </source>
</evidence>
<dbReference type="PANTHER" id="PTHR30389">
    <property type="entry name" value="FUMARATE HYDRATASE-RELATED"/>
    <property type="match status" value="1"/>
</dbReference>
<keyword evidence="4" id="KW-0004">4Fe-4S</keyword>
<dbReference type="GeneID" id="25406383"/>
<name>A0A3G1A907_9CREN</name>
<dbReference type="RefSeq" id="WP_052886867.1">
    <property type="nucleotide sequence ID" value="NZ_CP007493.1"/>
</dbReference>
<feature type="domain" description="Fe-S hydro-lyase tartrate dehydratase alpha-type catalytic" evidence="12">
    <location>
        <begin position="15"/>
        <end position="282"/>
    </location>
</feature>
<accession>A0A3G1A907</accession>
<organism evidence="13 14">
    <name type="scientific">Thermofilum adornatum 1505</name>
    <dbReference type="NCBI Taxonomy" id="697581"/>
    <lineage>
        <taxon>Archaea</taxon>
        <taxon>Thermoproteota</taxon>
        <taxon>Thermoprotei</taxon>
        <taxon>Thermofilales</taxon>
        <taxon>Thermofilaceae</taxon>
        <taxon>Thermofilum</taxon>
    </lineage>
</organism>
<evidence type="ECO:0000256" key="4">
    <source>
        <dbReference type="ARBA" id="ARBA00022485"/>
    </source>
</evidence>
<evidence type="ECO:0000256" key="8">
    <source>
        <dbReference type="ARBA" id="ARBA00023239"/>
    </source>
</evidence>
<evidence type="ECO:0000313" key="13">
    <source>
        <dbReference type="EMBL" id="AJB42014.1"/>
    </source>
</evidence>
<dbReference type="Pfam" id="PF05681">
    <property type="entry name" value="Fumerase"/>
    <property type="match status" value="1"/>
</dbReference>
<dbReference type="EC" id="4.2.1.32" evidence="9"/>
<dbReference type="Proteomes" id="UP000266720">
    <property type="component" value="Chromosome"/>
</dbReference>
<dbReference type="KEGG" id="tcb:TCARB_0964"/>
<dbReference type="NCBIfam" id="NF006084">
    <property type="entry name" value="PRK08230.1"/>
    <property type="match status" value="1"/>
</dbReference>
<dbReference type="AlphaFoldDB" id="A0A3G1A907"/>
<dbReference type="PANTHER" id="PTHR30389:SF19">
    <property type="entry name" value="L(+)-TARTRATE DEHYDRATASE SUBUNIT ALPHA"/>
    <property type="match status" value="1"/>
</dbReference>
<comment type="cofactor">
    <cofactor evidence="1">
        <name>iron-sulfur cluster</name>
        <dbReference type="ChEBI" id="CHEBI:30408"/>
    </cofactor>
</comment>
<evidence type="ECO:0000259" key="12">
    <source>
        <dbReference type="Pfam" id="PF05681"/>
    </source>
</evidence>
<evidence type="ECO:0000256" key="3">
    <source>
        <dbReference type="ARBA" id="ARBA00011209"/>
    </source>
</evidence>
<protein>
    <recommendedName>
        <fullName evidence="10">L(+)-tartrate dehydratase subunit alpha</fullName>
        <ecNumber evidence="9">4.2.1.32</ecNumber>
    </recommendedName>
</protein>
<dbReference type="GO" id="GO:0046872">
    <property type="term" value="F:metal ion binding"/>
    <property type="evidence" value="ECO:0007669"/>
    <property type="project" value="UniProtKB-KW"/>
</dbReference>
<reference evidence="14" key="1">
    <citation type="book" date="2010" name="EXTREMOPHILES" publisher="0:0-0">
        <title>Complete genome sequences of ten hyperthermophilic archaea reveal their metabolic capabilities and possible ecological roles.</title>
        <editorList>
            <person name="?"/>
        </editorList>
        <authorList>
            <person name="Ravin N.V."/>
            <person name="Mardanov A.V."/>
            <person name="Bonch-Osmolovskaya E.A."/>
            <person name="Skryabin K.G."/>
        </authorList>
    </citation>
    <scope>NUCLEOTIDE SEQUENCE [LARGE SCALE GENOMIC DNA]</scope>
    <source>
        <strain evidence="14">1505</strain>
    </source>
</reference>
<evidence type="ECO:0000256" key="9">
    <source>
        <dbReference type="ARBA" id="ARBA00039027"/>
    </source>
</evidence>
<keyword evidence="5" id="KW-0479">Metal-binding</keyword>
<evidence type="ECO:0000256" key="6">
    <source>
        <dbReference type="ARBA" id="ARBA00023004"/>
    </source>
</evidence>
<evidence type="ECO:0000256" key="11">
    <source>
        <dbReference type="ARBA" id="ARBA00049253"/>
    </source>
</evidence>
<keyword evidence="6" id="KW-0408">Iron</keyword>
<dbReference type="InterPro" id="IPR004646">
    <property type="entry name" value="Fe-S_hydro-lyase_TtdA-typ_cat"/>
</dbReference>
<keyword evidence="7" id="KW-0411">Iron-sulfur</keyword>
<evidence type="ECO:0000256" key="2">
    <source>
        <dbReference type="ARBA" id="ARBA00008876"/>
    </source>
</evidence>
<evidence type="ECO:0000256" key="7">
    <source>
        <dbReference type="ARBA" id="ARBA00023014"/>
    </source>
</evidence>